<dbReference type="PANTHER" id="PTHR40465:SF1">
    <property type="entry name" value="DUF6534 DOMAIN-CONTAINING PROTEIN"/>
    <property type="match status" value="1"/>
</dbReference>
<dbReference type="AlphaFoldDB" id="A0AAX4JQ83"/>
<feature type="transmembrane region" description="Helical" evidence="1">
    <location>
        <begin position="289"/>
        <end position="312"/>
    </location>
</feature>
<organism evidence="3 4">
    <name type="scientific">Kwoniella dendrophila CBS 6074</name>
    <dbReference type="NCBI Taxonomy" id="1295534"/>
    <lineage>
        <taxon>Eukaryota</taxon>
        <taxon>Fungi</taxon>
        <taxon>Dikarya</taxon>
        <taxon>Basidiomycota</taxon>
        <taxon>Agaricomycotina</taxon>
        <taxon>Tremellomycetes</taxon>
        <taxon>Tremellales</taxon>
        <taxon>Cryptococcaceae</taxon>
        <taxon>Kwoniella</taxon>
    </lineage>
</organism>
<feature type="transmembrane region" description="Helical" evidence="1">
    <location>
        <begin position="212"/>
        <end position="231"/>
    </location>
</feature>
<evidence type="ECO:0000259" key="2">
    <source>
        <dbReference type="Pfam" id="PF20152"/>
    </source>
</evidence>
<keyword evidence="4" id="KW-1185">Reference proteome</keyword>
<dbReference type="EMBL" id="CP144100">
    <property type="protein sequence ID" value="WWC87527.1"/>
    <property type="molecule type" value="Genomic_DNA"/>
</dbReference>
<feature type="domain" description="DUF6534" evidence="2">
    <location>
        <begin position="215"/>
        <end position="315"/>
    </location>
</feature>
<gene>
    <name evidence="3" type="ORF">L201_002417</name>
</gene>
<evidence type="ECO:0000313" key="4">
    <source>
        <dbReference type="Proteomes" id="UP001355207"/>
    </source>
</evidence>
<keyword evidence="1" id="KW-0472">Membrane</keyword>
<name>A0AAX4JQ83_9TREE</name>
<feature type="transmembrane region" description="Helical" evidence="1">
    <location>
        <begin position="91"/>
        <end position="114"/>
    </location>
</feature>
<keyword evidence="1" id="KW-1133">Transmembrane helix</keyword>
<keyword evidence="1" id="KW-0812">Transmembrane</keyword>
<accession>A0AAX4JQ83</accession>
<feature type="transmembrane region" description="Helical" evidence="1">
    <location>
        <begin position="56"/>
        <end position="79"/>
    </location>
</feature>
<dbReference type="GeneID" id="91093089"/>
<feature type="transmembrane region" description="Helical" evidence="1">
    <location>
        <begin position="256"/>
        <end position="274"/>
    </location>
</feature>
<evidence type="ECO:0000256" key="1">
    <source>
        <dbReference type="SAM" id="Phobius"/>
    </source>
</evidence>
<dbReference type="Pfam" id="PF20152">
    <property type="entry name" value="DUF6534"/>
    <property type="match status" value="1"/>
</dbReference>
<proteinExistence type="predicted"/>
<feature type="transmembrane region" description="Helical" evidence="1">
    <location>
        <begin position="134"/>
        <end position="153"/>
    </location>
</feature>
<dbReference type="InterPro" id="IPR045339">
    <property type="entry name" value="DUF6534"/>
</dbReference>
<dbReference type="Proteomes" id="UP001355207">
    <property type="component" value="Chromosome 3"/>
</dbReference>
<dbReference type="PANTHER" id="PTHR40465">
    <property type="entry name" value="CHROMOSOME 1, WHOLE GENOME SHOTGUN SEQUENCE"/>
    <property type="match status" value="1"/>
</dbReference>
<dbReference type="RefSeq" id="XP_066074290.1">
    <property type="nucleotide sequence ID" value="XM_066218193.1"/>
</dbReference>
<sequence>MSSSSFVESVLVIAANDLGKNFTNLAIRDDAALNNLTDTHTFEELLIDWVMPQRGIFFGPQLFGFCFDMLLFGMIFKQFSIWVNFAKEDRWFVRSIVVLSMLLGTIGSIINLALCFQTFVYKFADFSTAAAPDWQSWAAVVSVTSSLPAQIFYVDRAYRLAGKSLLILISIVLPIIVSVVGGIGTKVVFSIVDQAATPSLQSEGLVFAYMEFAGAMAADVIISTTIIYCLVRSRTGWKHTDQLVNKLLTTAAETQLPPTVLATTMLALTIWIHVRPAPTDPVQQAADSTYNIVGCLLMILPKTYIVGLFATLNSRIQLRAVYGHNQDPASLTRKLQSYPLREIGDTGAGVQVLTETFTHTDRNPTFSRNSSSDHTTLKEDHKFGYTISDEERTSYPQRERMVTIKEFCDPPMKKEIKRESWE</sequence>
<reference evidence="3 4" key="1">
    <citation type="submission" date="2024-01" db="EMBL/GenBank/DDBJ databases">
        <title>Comparative genomics of Cryptococcus and Kwoniella reveals pathogenesis evolution and contrasting modes of karyotype evolution via chromosome fusion or intercentromeric recombination.</title>
        <authorList>
            <person name="Coelho M.A."/>
            <person name="David-Palma M."/>
            <person name="Shea T."/>
            <person name="Bowers K."/>
            <person name="McGinley-Smith S."/>
            <person name="Mohammad A.W."/>
            <person name="Gnirke A."/>
            <person name="Yurkov A.M."/>
            <person name="Nowrousian M."/>
            <person name="Sun S."/>
            <person name="Cuomo C.A."/>
            <person name="Heitman J."/>
        </authorList>
    </citation>
    <scope>NUCLEOTIDE SEQUENCE [LARGE SCALE GENOMIC DNA]</scope>
    <source>
        <strain evidence="3 4">CBS 6074</strain>
    </source>
</reference>
<evidence type="ECO:0000313" key="3">
    <source>
        <dbReference type="EMBL" id="WWC87527.1"/>
    </source>
</evidence>
<feature type="transmembrane region" description="Helical" evidence="1">
    <location>
        <begin position="165"/>
        <end position="192"/>
    </location>
</feature>
<protein>
    <recommendedName>
        <fullName evidence="2">DUF6534 domain-containing protein</fullName>
    </recommendedName>
</protein>